<sequence>MAWAKLGTTTLASSSTEVNVESLEDKKFHTVIRYWIKDTTRRQVFKFNDDASTYAGRWSDNGGSDSQESAAIGYPQGFNGVDTNPHFTVEYVINIATEEKLAIGFLVAQTTAGAANAPSRQEYVGKHDDATNPISQHNLHLGVVSGNGEFLTDSNVSVIGTD</sequence>
<reference evidence="1" key="1">
    <citation type="journal article" date="2015" name="Front. Microbiol.">
        <title>Combining genomic sequencing methods to explore viral diversity and reveal potential virus-host interactions.</title>
        <authorList>
            <person name="Chow C.E."/>
            <person name="Winget D.M."/>
            <person name="White R.A.III."/>
            <person name="Hallam S.J."/>
            <person name="Suttle C.A."/>
        </authorList>
    </citation>
    <scope>NUCLEOTIDE SEQUENCE</scope>
    <source>
        <strain evidence="1">Oxic1_7</strain>
    </source>
</reference>
<protein>
    <submittedName>
        <fullName evidence="1">Uncharacterized protein</fullName>
    </submittedName>
</protein>
<accession>A0A0F7L6Z0</accession>
<name>A0A0F7L6Z0_9VIRU</name>
<organism evidence="1">
    <name type="scientific">uncultured marine virus</name>
    <dbReference type="NCBI Taxonomy" id="186617"/>
    <lineage>
        <taxon>Viruses</taxon>
        <taxon>environmental samples</taxon>
    </lineage>
</organism>
<reference evidence="1" key="2">
    <citation type="submission" date="2015-03" db="EMBL/GenBank/DDBJ databases">
        <authorList>
            <person name="Chow C.-E.T."/>
            <person name="Winget D.M."/>
            <person name="White R.A.III."/>
            <person name="Hallam S.J."/>
            <person name="Suttle C.A."/>
        </authorList>
    </citation>
    <scope>NUCLEOTIDE SEQUENCE</scope>
    <source>
        <strain evidence="1">Oxic1_7</strain>
    </source>
</reference>
<dbReference type="EMBL" id="KR029602">
    <property type="protein sequence ID" value="AKH48309.1"/>
    <property type="molecule type" value="Genomic_DNA"/>
</dbReference>
<proteinExistence type="predicted"/>
<evidence type="ECO:0000313" key="1">
    <source>
        <dbReference type="EMBL" id="AKH48309.1"/>
    </source>
</evidence>